<evidence type="ECO:0000313" key="2">
    <source>
        <dbReference type="EMBL" id="QOV09127.1"/>
    </source>
</evidence>
<dbReference type="Gene3D" id="1.20.1070.10">
    <property type="entry name" value="Rhodopsin 7-helix transmembrane proteins"/>
    <property type="match status" value="1"/>
</dbReference>
<evidence type="ECO:0000256" key="1">
    <source>
        <dbReference type="SAM" id="Phobius"/>
    </source>
</evidence>
<feature type="transmembrane region" description="Helical" evidence="1">
    <location>
        <begin position="209"/>
        <end position="226"/>
    </location>
</feature>
<dbReference type="Pfam" id="PF18761">
    <property type="entry name" value="Heliorhodopsin"/>
    <property type="match status" value="1"/>
</dbReference>
<dbReference type="InterPro" id="IPR041113">
    <property type="entry name" value="Heliorhodopsin"/>
</dbReference>
<accession>A0A871YCE2</accession>
<proteinExistence type="predicted"/>
<feature type="transmembrane region" description="Helical" evidence="1">
    <location>
        <begin position="21"/>
        <end position="41"/>
    </location>
</feature>
<feature type="transmembrane region" description="Helical" evidence="1">
    <location>
        <begin position="79"/>
        <end position="99"/>
    </location>
</feature>
<gene>
    <name evidence="2" type="ORF">HULAa36F11_00010</name>
</gene>
<dbReference type="EMBL" id="MW122884">
    <property type="protein sequence ID" value="QOV09127.1"/>
    <property type="molecule type" value="Genomic_DNA"/>
</dbReference>
<name>A0A871YCE2_9ARCH</name>
<feature type="transmembrane region" description="Helical" evidence="1">
    <location>
        <begin position="247"/>
        <end position="265"/>
    </location>
</feature>
<keyword evidence="1" id="KW-1133">Transmembrane helix</keyword>
<keyword evidence="1" id="KW-0812">Transmembrane</keyword>
<feature type="transmembrane region" description="Helical" evidence="1">
    <location>
        <begin position="146"/>
        <end position="166"/>
    </location>
</feature>
<feature type="transmembrane region" description="Helical" evidence="1">
    <location>
        <begin position="178"/>
        <end position="197"/>
    </location>
</feature>
<dbReference type="AlphaFoldDB" id="A0A871YCE2"/>
<dbReference type="NCBIfam" id="NF038020">
    <property type="entry name" value="HeR"/>
    <property type="match status" value="1"/>
</dbReference>
<protein>
    <submittedName>
        <fullName evidence="2">Heliorhodopsin</fullName>
    </submittedName>
</protein>
<reference evidence="2" key="1">
    <citation type="submission" date="2020-10" db="EMBL/GenBank/DDBJ databases">
        <title>Diverse heliorhodopsins detected via functional metagenomics in peat lake Actinobacteria, Chloroflexi and Archaea.</title>
        <authorList>
            <person name="Chazan A."/>
            <person name="Rozenberg A."/>
            <person name="Tahan R."/>
            <person name="Mannen K."/>
            <person name="Nagata T."/>
            <person name="Yaish S."/>
            <person name="Larom S."/>
            <person name="Kandori H."/>
            <person name="Inoue K."/>
            <person name="Beja O."/>
            <person name="Pushkarev A."/>
        </authorList>
    </citation>
    <scope>NUCLEOTIDE SEQUENCE</scope>
</reference>
<feature type="transmembrane region" description="Helical" evidence="1">
    <location>
        <begin position="120"/>
        <end position="140"/>
    </location>
</feature>
<organism evidence="2">
    <name type="scientific">uncultured Thermoplasmata archaeon</name>
    <dbReference type="NCBI Taxonomy" id="376542"/>
    <lineage>
        <taxon>Archaea</taxon>
        <taxon>Methanobacteriati</taxon>
        <taxon>Thermoplasmatota</taxon>
        <taxon>Thermoplasmata</taxon>
        <taxon>environmental samples</taxon>
    </lineage>
</organism>
<sequence>MRITVRRDKMVETETKFKKLKNFNLTMGILHLFQGILMVVLSNDFALPVTRSYLAAEYPTGTTGGMPALITVSETLFEVWIGPLVALFLFISAAAHILISTVLYKKYIAGLMNHQNRYRWYEYAISSSLMIVVISMLVGISDIGTLMLAFFLNMMMILFGLLMETMNEGRRKLDWSPFWFGCIAGFIPWVVIFVWLFGAGGSGGGPPDFVYWIFLSMAIFFNSFAVNMWLQYKKKGKWADYLYGERMYVILSLVAKSLLAWQVFAGTLRPA</sequence>
<keyword evidence="1" id="KW-0472">Membrane</keyword>